<proteinExistence type="predicted"/>
<sequence length="15" mass="1729">MPLLEAAESEELFYS</sequence>
<protein>
    <submittedName>
        <fullName evidence="1">Uncharacterized protein</fullName>
    </submittedName>
</protein>
<name>A0A0E9SL06_ANGAN</name>
<dbReference type="EMBL" id="GBXM01066576">
    <property type="protein sequence ID" value="JAH42001.1"/>
    <property type="molecule type" value="Transcribed_RNA"/>
</dbReference>
<evidence type="ECO:0000313" key="1">
    <source>
        <dbReference type="EMBL" id="JAH42001.1"/>
    </source>
</evidence>
<reference evidence="1" key="2">
    <citation type="journal article" date="2015" name="Fish Shellfish Immunol.">
        <title>Early steps in the European eel (Anguilla anguilla)-Vibrio vulnificus interaction in the gills: Role of the RtxA13 toxin.</title>
        <authorList>
            <person name="Callol A."/>
            <person name="Pajuelo D."/>
            <person name="Ebbesson L."/>
            <person name="Teles M."/>
            <person name="MacKenzie S."/>
            <person name="Amaro C."/>
        </authorList>
    </citation>
    <scope>NUCLEOTIDE SEQUENCE</scope>
</reference>
<reference evidence="1" key="1">
    <citation type="submission" date="2014-11" db="EMBL/GenBank/DDBJ databases">
        <authorList>
            <person name="Amaro Gonzalez C."/>
        </authorList>
    </citation>
    <scope>NUCLEOTIDE SEQUENCE</scope>
</reference>
<accession>A0A0E9SL06</accession>
<organism evidence="1">
    <name type="scientific">Anguilla anguilla</name>
    <name type="common">European freshwater eel</name>
    <name type="synonym">Muraena anguilla</name>
    <dbReference type="NCBI Taxonomy" id="7936"/>
    <lineage>
        <taxon>Eukaryota</taxon>
        <taxon>Metazoa</taxon>
        <taxon>Chordata</taxon>
        <taxon>Craniata</taxon>
        <taxon>Vertebrata</taxon>
        <taxon>Euteleostomi</taxon>
        <taxon>Actinopterygii</taxon>
        <taxon>Neopterygii</taxon>
        <taxon>Teleostei</taxon>
        <taxon>Anguilliformes</taxon>
        <taxon>Anguillidae</taxon>
        <taxon>Anguilla</taxon>
    </lineage>
</organism>